<dbReference type="Pfam" id="PF03151">
    <property type="entry name" value="TPT"/>
    <property type="match status" value="1"/>
</dbReference>
<feature type="transmembrane region" description="Helical" evidence="5">
    <location>
        <begin position="272"/>
        <end position="289"/>
    </location>
</feature>
<keyword evidence="2 5" id="KW-0812">Transmembrane</keyword>
<feature type="transmembrane region" description="Helical" evidence="5">
    <location>
        <begin position="213"/>
        <end position="234"/>
    </location>
</feature>
<feature type="transmembrane region" description="Helical" evidence="5">
    <location>
        <begin position="29"/>
        <end position="53"/>
    </location>
</feature>
<feature type="signal peptide" evidence="6">
    <location>
        <begin position="1"/>
        <end position="19"/>
    </location>
</feature>
<feature type="transmembrane region" description="Helical" evidence="5">
    <location>
        <begin position="241"/>
        <end position="266"/>
    </location>
</feature>
<dbReference type="Proteomes" id="UP001515480">
    <property type="component" value="Unassembled WGS sequence"/>
</dbReference>
<evidence type="ECO:0000256" key="3">
    <source>
        <dbReference type="ARBA" id="ARBA00022989"/>
    </source>
</evidence>
<feature type="transmembrane region" description="Helical" evidence="5">
    <location>
        <begin position="92"/>
        <end position="109"/>
    </location>
</feature>
<gene>
    <name evidence="8" type="ORF">AB1Y20_011600</name>
</gene>
<dbReference type="PROSITE" id="PS51257">
    <property type="entry name" value="PROKAR_LIPOPROTEIN"/>
    <property type="match status" value="1"/>
</dbReference>
<dbReference type="InterPro" id="IPR037185">
    <property type="entry name" value="EmrE-like"/>
</dbReference>
<comment type="subcellular location">
    <subcellularLocation>
        <location evidence="1">Membrane</location>
        <topology evidence="1">Multi-pass membrane protein</topology>
    </subcellularLocation>
</comment>
<dbReference type="PANTHER" id="PTHR11132">
    <property type="entry name" value="SOLUTE CARRIER FAMILY 35"/>
    <property type="match status" value="1"/>
</dbReference>
<evidence type="ECO:0000256" key="1">
    <source>
        <dbReference type="ARBA" id="ARBA00004141"/>
    </source>
</evidence>
<keyword evidence="9" id="KW-1185">Reference proteome</keyword>
<dbReference type="InterPro" id="IPR004853">
    <property type="entry name" value="Sugar_P_trans_dom"/>
</dbReference>
<evidence type="ECO:0000256" key="6">
    <source>
        <dbReference type="SAM" id="SignalP"/>
    </source>
</evidence>
<dbReference type="EMBL" id="JBGBPQ010000025">
    <property type="protein sequence ID" value="KAL1499394.1"/>
    <property type="molecule type" value="Genomic_DNA"/>
</dbReference>
<evidence type="ECO:0000256" key="4">
    <source>
        <dbReference type="ARBA" id="ARBA00023136"/>
    </source>
</evidence>
<proteinExistence type="predicted"/>
<comment type="caution">
    <text evidence="8">The sequence shown here is derived from an EMBL/GenBank/DDBJ whole genome shotgun (WGS) entry which is preliminary data.</text>
</comment>
<sequence>MASRLALLASCLFFMSCSAGMMIVNKMALRAVGLPITVVMIQMAFTVLFICASPCTLHFGSARDVLRWACTVPFLFTLMLASSMLALDHASMGAIVVVRNVAPLVTMAVEGFFGEAVQIDCWTVVSLLYIIGGVVLYVSTDISFSPQGMGYMLVNMVASVLERIIQRKLIALTPIDVSKTGMMLINNAVSLVLMLPVLFYFDEFSRWYRLRQLSQQSMALLVGSCVTAVAISWAGINAQSYVTATTFMVLTNLNKFVVIGFGMFILNEARTWQAYAGCLIALSGGLWYARIRSQPQPSKVSVSDKGADERDSLVNCAK</sequence>
<evidence type="ECO:0000256" key="5">
    <source>
        <dbReference type="SAM" id="Phobius"/>
    </source>
</evidence>
<evidence type="ECO:0000259" key="7">
    <source>
        <dbReference type="Pfam" id="PF03151"/>
    </source>
</evidence>
<feature type="transmembrane region" description="Helical" evidence="5">
    <location>
        <begin position="121"/>
        <end position="138"/>
    </location>
</feature>
<feature type="domain" description="Sugar phosphate transporter" evidence="7">
    <location>
        <begin position="8"/>
        <end position="288"/>
    </location>
</feature>
<keyword evidence="6" id="KW-0732">Signal</keyword>
<feature type="chain" id="PRO_5044250867" description="Sugar phosphate transporter domain-containing protein" evidence="6">
    <location>
        <begin position="20"/>
        <end position="318"/>
    </location>
</feature>
<accession>A0AB34IIZ7</accession>
<keyword evidence="4 5" id="KW-0472">Membrane</keyword>
<protein>
    <recommendedName>
        <fullName evidence="7">Sugar phosphate transporter domain-containing protein</fullName>
    </recommendedName>
</protein>
<reference evidence="8 9" key="1">
    <citation type="journal article" date="2024" name="Science">
        <title>Giant polyketide synthase enzymes in the biosynthesis of giant marine polyether toxins.</title>
        <authorList>
            <person name="Fallon T.R."/>
            <person name="Shende V.V."/>
            <person name="Wierzbicki I.H."/>
            <person name="Pendleton A.L."/>
            <person name="Watervoot N.F."/>
            <person name="Auber R.P."/>
            <person name="Gonzalez D.J."/>
            <person name="Wisecaver J.H."/>
            <person name="Moore B.S."/>
        </authorList>
    </citation>
    <scope>NUCLEOTIDE SEQUENCE [LARGE SCALE GENOMIC DNA]</scope>
    <source>
        <strain evidence="8 9">12B1</strain>
    </source>
</reference>
<evidence type="ECO:0000313" key="8">
    <source>
        <dbReference type="EMBL" id="KAL1499394.1"/>
    </source>
</evidence>
<dbReference type="GO" id="GO:0016020">
    <property type="term" value="C:membrane"/>
    <property type="evidence" value="ECO:0007669"/>
    <property type="project" value="UniProtKB-SubCell"/>
</dbReference>
<dbReference type="AlphaFoldDB" id="A0AB34IIZ7"/>
<name>A0AB34IIZ7_PRYPA</name>
<keyword evidence="3 5" id="KW-1133">Transmembrane helix</keyword>
<organism evidence="8 9">
    <name type="scientific">Prymnesium parvum</name>
    <name type="common">Toxic golden alga</name>
    <dbReference type="NCBI Taxonomy" id="97485"/>
    <lineage>
        <taxon>Eukaryota</taxon>
        <taxon>Haptista</taxon>
        <taxon>Haptophyta</taxon>
        <taxon>Prymnesiophyceae</taxon>
        <taxon>Prymnesiales</taxon>
        <taxon>Prymnesiaceae</taxon>
        <taxon>Prymnesium</taxon>
    </lineage>
</organism>
<feature type="transmembrane region" description="Helical" evidence="5">
    <location>
        <begin position="182"/>
        <end position="201"/>
    </location>
</feature>
<evidence type="ECO:0000256" key="2">
    <source>
        <dbReference type="ARBA" id="ARBA00022692"/>
    </source>
</evidence>
<feature type="transmembrane region" description="Helical" evidence="5">
    <location>
        <begin position="65"/>
        <end position="86"/>
    </location>
</feature>
<evidence type="ECO:0000313" key="9">
    <source>
        <dbReference type="Proteomes" id="UP001515480"/>
    </source>
</evidence>
<dbReference type="InterPro" id="IPR050186">
    <property type="entry name" value="TPT_transporter"/>
</dbReference>
<dbReference type="SUPFAM" id="SSF103481">
    <property type="entry name" value="Multidrug resistance efflux transporter EmrE"/>
    <property type="match status" value="1"/>
</dbReference>